<protein>
    <submittedName>
        <fullName evidence="1">Uncharacterized protein</fullName>
    </submittedName>
</protein>
<dbReference type="EMBL" id="WIXE01017005">
    <property type="protein sequence ID" value="KAK5972121.1"/>
    <property type="molecule type" value="Genomic_DNA"/>
</dbReference>
<evidence type="ECO:0000313" key="2">
    <source>
        <dbReference type="Proteomes" id="UP001331761"/>
    </source>
</evidence>
<gene>
    <name evidence="1" type="ORF">GCK32_014055</name>
</gene>
<sequence length="166" mass="18785">MNSASSSAVQVNEDVAIIILRHLAEEWYHDGPYTHWMRLRGVSKAFDRAVRRYLSKTIKVGVEELADCIEVFQCFQDGGVDNCTRTLFESKEAAVAFLRCIASNVDKPIAIDVENYTEHSENDDILKSLCNFRAIESIIHRRPRCECAACERLVEHAGPDVKLIEA</sequence>
<accession>A0AAN8IG16</accession>
<evidence type="ECO:0000313" key="1">
    <source>
        <dbReference type="EMBL" id="KAK5972121.1"/>
    </source>
</evidence>
<organism evidence="1 2">
    <name type="scientific">Trichostrongylus colubriformis</name>
    <name type="common">Black scour worm</name>
    <dbReference type="NCBI Taxonomy" id="6319"/>
    <lineage>
        <taxon>Eukaryota</taxon>
        <taxon>Metazoa</taxon>
        <taxon>Ecdysozoa</taxon>
        <taxon>Nematoda</taxon>
        <taxon>Chromadorea</taxon>
        <taxon>Rhabditida</taxon>
        <taxon>Rhabditina</taxon>
        <taxon>Rhabditomorpha</taxon>
        <taxon>Strongyloidea</taxon>
        <taxon>Trichostrongylidae</taxon>
        <taxon>Trichostrongylus</taxon>
    </lineage>
</organism>
<name>A0AAN8IG16_TRICO</name>
<dbReference type="AlphaFoldDB" id="A0AAN8IG16"/>
<reference evidence="1 2" key="1">
    <citation type="submission" date="2019-10" db="EMBL/GenBank/DDBJ databases">
        <title>Assembly and Annotation for the nematode Trichostrongylus colubriformis.</title>
        <authorList>
            <person name="Martin J."/>
        </authorList>
    </citation>
    <scope>NUCLEOTIDE SEQUENCE [LARGE SCALE GENOMIC DNA]</scope>
    <source>
        <strain evidence="1">G859</strain>
        <tissue evidence="1">Whole worm</tissue>
    </source>
</reference>
<keyword evidence="2" id="KW-1185">Reference proteome</keyword>
<feature type="non-terminal residue" evidence="1">
    <location>
        <position position="166"/>
    </location>
</feature>
<proteinExistence type="predicted"/>
<comment type="caution">
    <text evidence="1">The sequence shown here is derived from an EMBL/GenBank/DDBJ whole genome shotgun (WGS) entry which is preliminary data.</text>
</comment>
<dbReference type="Proteomes" id="UP001331761">
    <property type="component" value="Unassembled WGS sequence"/>
</dbReference>